<dbReference type="PANTHER" id="PTHR28525">
    <property type="entry name" value="REACTIVE OXYGEN SPECIES MODULATOR 1"/>
    <property type="match status" value="1"/>
</dbReference>
<dbReference type="PANTHER" id="PTHR28525:SF1">
    <property type="entry name" value="REACTIVE OXYGEN SPECIES MODULATOR 1"/>
    <property type="match status" value="1"/>
</dbReference>
<name>A0A1S9RCG0_PENBI</name>
<dbReference type="Proteomes" id="UP000190744">
    <property type="component" value="Unassembled WGS sequence"/>
</dbReference>
<dbReference type="GO" id="GO:0045039">
    <property type="term" value="P:protein insertion into mitochondrial inner membrane"/>
    <property type="evidence" value="ECO:0007669"/>
    <property type="project" value="TreeGrafter"/>
</dbReference>
<evidence type="ECO:0000256" key="2">
    <source>
        <dbReference type="ARBA" id="ARBA00007839"/>
    </source>
</evidence>
<accession>A0A1S9RCG0</accession>
<dbReference type="Pfam" id="PF10247">
    <property type="entry name" value="Romo1"/>
    <property type="match status" value="1"/>
</dbReference>
<evidence type="ECO:0000313" key="7">
    <source>
        <dbReference type="EMBL" id="OOQ83075.1"/>
    </source>
</evidence>
<feature type="transmembrane region" description="Helical" evidence="6">
    <location>
        <begin position="87"/>
        <end position="105"/>
    </location>
</feature>
<sequence length="136" mass="14314">MPVVAAPPAGGPVGPSTFDKSTLSARLTPRAAQLQFGEVKCADKTLVKMGAMMGSTVGGIMGFIIGTVTIFQYGAGPNGVMRTLGKYMLGSGATFGLFMSIGSVIRTEGPHNDAWLRARGPPMMLPRQSPLRQMRQ</sequence>
<evidence type="ECO:0000313" key="8">
    <source>
        <dbReference type="Proteomes" id="UP000190744"/>
    </source>
</evidence>
<dbReference type="GO" id="GO:0030150">
    <property type="term" value="P:protein import into mitochondrial matrix"/>
    <property type="evidence" value="ECO:0007669"/>
    <property type="project" value="TreeGrafter"/>
</dbReference>
<gene>
    <name evidence="7" type="ORF">PEBR_38540</name>
</gene>
<comment type="subcellular location">
    <subcellularLocation>
        <location evidence="1">Membrane</location>
    </subcellularLocation>
</comment>
<keyword evidence="4 6" id="KW-1133">Transmembrane helix</keyword>
<dbReference type="InterPro" id="IPR018450">
    <property type="entry name" value="Romo1/Mgr2"/>
</dbReference>
<keyword evidence="5 6" id="KW-0472">Membrane</keyword>
<evidence type="ECO:0000256" key="4">
    <source>
        <dbReference type="ARBA" id="ARBA00022989"/>
    </source>
</evidence>
<feature type="transmembrane region" description="Helical" evidence="6">
    <location>
        <begin position="54"/>
        <end position="75"/>
    </location>
</feature>
<dbReference type="GO" id="GO:0005744">
    <property type="term" value="C:TIM23 mitochondrial import inner membrane translocase complex"/>
    <property type="evidence" value="ECO:0007669"/>
    <property type="project" value="TreeGrafter"/>
</dbReference>
<evidence type="ECO:0000256" key="6">
    <source>
        <dbReference type="SAM" id="Phobius"/>
    </source>
</evidence>
<reference evidence="8" key="1">
    <citation type="submission" date="2015-09" db="EMBL/GenBank/DDBJ databases">
        <authorList>
            <person name="Fill T.P."/>
            <person name="Baretta J.F."/>
            <person name="de Almeida L.G."/>
            <person name="Rocha M."/>
            <person name="de Souza D.H."/>
            <person name="Malavazi I."/>
            <person name="Cerdeira L.T."/>
            <person name="Hong H."/>
            <person name="Samborskyy M."/>
            <person name="de Vasconcelos A.T."/>
            <person name="Leadlay P."/>
            <person name="Rodrigues-Filho E."/>
        </authorList>
    </citation>
    <scope>NUCLEOTIDE SEQUENCE [LARGE SCALE GENOMIC DNA]</scope>
    <source>
        <strain evidence="8">LaBioMMi 136</strain>
    </source>
</reference>
<comment type="similarity">
    <text evidence="2">Belongs to the MGR2 family.</text>
</comment>
<evidence type="ECO:0000256" key="5">
    <source>
        <dbReference type="ARBA" id="ARBA00023136"/>
    </source>
</evidence>
<comment type="caution">
    <text evidence="7">The sequence shown here is derived from an EMBL/GenBank/DDBJ whole genome shotgun (WGS) entry which is preliminary data.</text>
</comment>
<keyword evidence="3 6" id="KW-0812">Transmembrane</keyword>
<organism evidence="7 8">
    <name type="scientific">Penicillium brasilianum</name>
    <dbReference type="NCBI Taxonomy" id="104259"/>
    <lineage>
        <taxon>Eukaryota</taxon>
        <taxon>Fungi</taxon>
        <taxon>Dikarya</taxon>
        <taxon>Ascomycota</taxon>
        <taxon>Pezizomycotina</taxon>
        <taxon>Eurotiomycetes</taxon>
        <taxon>Eurotiomycetidae</taxon>
        <taxon>Eurotiales</taxon>
        <taxon>Aspergillaceae</taxon>
        <taxon>Penicillium</taxon>
    </lineage>
</organism>
<proteinExistence type="inferred from homology"/>
<dbReference type="AlphaFoldDB" id="A0A1S9RCG0"/>
<protein>
    <submittedName>
        <fullName evidence="7">Putative mitochondrial genome maintenance protein Mgr2</fullName>
    </submittedName>
</protein>
<evidence type="ECO:0000256" key="3">
    <source>
        <dbReference type="ARBA" id="ARBA00022692"/>
    </source>
</evidence>
<evidence type="ECO:0000256" key="1">
    <source>
        <dbReference type="ARBA" id="ARBA00004370"/>
    </source>
</evidence>
<dbReference type="SMART" id="SM01378">
    <property type="entry name" value="Romo1"/>
    <property type="match status" value="1"/>
</dbReference>
<dbReference type="EMBL" id="LJBN01000205">
    <property type="protein sequence ID" value="OOQ83075.1"/>
    <property type="molecule type" value="Genomic_DNA"/>
</dbReference>